<evidence type="ECO:0000313" key="3">
    <source>
        <dbReference type="Proteomes" id="UP000184052"/>
    </source>
</evidence>
<dbReference type="PROSITE" id="PS51186">
    <property type="entry name" value="GNAT"/>
    <property type="match status" value="1"/>
</dbReference>
<evidence type="ECO:0000259" key="1">
    <source>
        <dbReference type="PROSITE" id="PS51186"/>
    </source>
</evidence>
<dbReference type="InterPro" id="IPR051554">
    <property type="entry name" value="Acetyltransferase_Eis"/>
</dbReference>
<dbReference type="OrthoDB" id="9768284at2"/>
<dbReference type="GO" id="GO:0030649">
    <property type="term" value="P:aminoglycoside antibiotic catabolic process"/>
    <property type="evidence" value="ECO:0007669"/>
    <property type="project" value="TreeGrafter"/>
</dbReference>
<dbReference type="AlphaFoldDB" id="A0A1M6MIF4"/>
<dbReference type="Gene3D" id="3.40.630.30">
    <property type="match status" value="1"/>
</dbReference>
<dbReference type="SUPFAM" id="SSF55729">
    <property type="entry name" value="Acyl-CoA N-acyltransferases (Nat)"/>
    <property type="match status" value="1"/>
</dbReference>
<dbReference type="PANTHER" id="PTHR37817">
    <property type="entry name" value="N-ACETYLTRANSFERASE EIS"/>
    <property type="match status" value="1"/>
</dbReference>
<keyword evidence="3" id="KW-1185">Reference proteome</keyword>
<sequence length="309" mass="35926">MTMELEYKLATDKDDINIRRLWEKIFIEDSKSYLDFYFKYVRPTNKVIAVYDGELLCAMLHLNPYYVKFTSSEEAVKIYYIVAVATLAEYRRQGIMKKMLKLAENIAKEDQVNTLILLPADERYYTPFGYEFASEQFNTTLISSVYGLSGTLDVSTIRRIAEDSLDEEGFKAAFKQETSYQLSKYSAVHTSELARRIFHELEADGGKAIVVDGHLILYYLGETLEVRKIYWNKESRCSSLKKIKDVLLYLSDGKSLILHETNVNALGRIFEYNRSNQYDRRPYMMIKHIGENIDKGLDIEKNIGFDEIV</sequence>
<protein>
    <submittedName>
        <fullName evidence="2">Acetyltransferase (GNAT) domain-containing protein</fullName>
    </submittedName>
</protein>
<dbReference type="PANTHER" id="PTHR37817:SF1">
    <property type="entry name" value="N-ACETYLTRANSFERASE EIS"/>
    <property type="match status" value="1"/>
</dbReference>
<dbReference type="STRING" id="1121476.SAMN02745751_03483"/>
<keyword evidence="2" id="KW-0808">Transferase</keyword>
<dbReference type="Pfam" id="PF13527">
    <property type="entry name" value="Acetyltransf_9"/>
    <property type="match status" value="1"/>
</dbReference>
<reference evidence="2 3" key="1">
    <citation type="submission" date="2016-11" db="EMBL/GenBank/DDBJ databases">
        <authorList>
            <person name="Jaros S."/>
            <person name="Januszkiewicz K."/>
            <person name="Wedrychowicz H."/>
        </authorList>
    </citation>
    <scope>NUCLEOTIDE SEQUENCE [LARGE SCALE GENOMIC DNA]</scope>
    <source>
        <strain evidence="2 3">DSM 17477</strain>
    </source>
</reference>
<proteinExistence type="predicted"/>
<organism evidence="2 3">
    <name type="scientific">Dethiosulfatibacter aminovorans DSM 17477</name>
    <dbReference type="NCBI Taxonomy" id="1121476"/>
    <lineage>
        <taxon>Bacteria</taxon>
        <taxon>Bacillati</taxon>
        <taxon>Bacillota</taxon>
        <taxon>Tissierellia</taxon>
        <taxon>Dethiosulfatibacter</taxon>
    </lineage>
</organism>
<feature type="domain" description="N-acetyltransferase" evidence="1">
    <location>
        <begin position="5"/>
        <end position="153"/>
    </location>
</feature>
<dbReference type="EMBL" id="FQZL01000043">
    <property type="protein sequence ID" value="SHJ83299.1"/>
    <property type="molecule type" value="Genomic_DNA"/>
</dbReference>
<dbReference type="Proteomes" id="UP000184052">
    <property type="component" value="Unassembled WGS sequence"/>
</dbReference>
<dbReference type="InterPro" id="IPR016181">
    <property type="entry name" value="Acyl_CoA_acyltransferase"/>
</dbReference>
<dbReference type="GO" id="GO:0034069">
    <property type="term" value="F:aminoglycoside N-acetyltransferase activity"/>
    <property type="evidence" value="ECO:0007669"/>
    <property type="project" value="TreeGrafter"/>
</dbReference>
<name>A0A1M6MIF4_9FIRM</name>
<accession>A0A1M6MIF4</accession>
<dbReference type="InterPro" id="IPR000182">
    <property type="entry name" value="GNAT_dom"/>
</dbReference>
<evidence type="ECO:0000313" key="2">
    <source>
        <dbReference type="EMBL" id="SHJ83299.1"/>
    </source>
</evidence>
<dbReference type="CDD" id="cd04301">
    <property type="entry name" value="NAT_SF"/>
    <property type="match status" value="1"/>
</dbReference>
<gene>
    <name evidence="2" type="ORF">SAMN02745751_03483</name>
</gene>